<dbReference type="AlphaFoldDB" id="A0A914Y1Y5"/>
<evidence type="ECO:0000313" key="3">
    <source>
        <dbReference type="WBParaSite" id="PSU_v2.g14194.t1"/>
    </source>
</evidence>
<evidence type="ECO:0000313" key="2">
    <source>
        <dbReference type="Proteomes" id="UP000887577"/>
    </source>
</evidence>
<name>A0A914Y1Y5_9BILA</name>
<sequence length="186" mass="20127">MVIAIFIFDDKGRAGNHPVAIPLQVTTHNGFQIGMQHFQLTDVDRIRIQSTCCHVAQTPLSISSPEGHTGRGQISPRWRPIAQTCCFYRMGIGTNRHAIGMRDTRLITQGNPACSCLRGRARIHQRFITNRNAADVIATTVAIEPMATEPVAPERERSPTATALEALTGGATGVPEPVSPGKLLAP</sequence>
<proteinExistence type="predicted"/>
<evidence type="ECO:0000256" key="1">
    <source>
        <dbReference type="SAM" id="MobiDB-lite"/>
    </source>
</evidence>
<protein>
    <submittedName>
        <fullName evidence="3">Uncharacterized protein</fullName>
    </submittedName>
</protein>
<reference evidence="3" key="1">
    <citation type="submission" date="2022-11" db="UniProtKB">
        <authorList>
            <consortium name="WormBaseParasite"/>
        </authorList>
    </citation>
    <scope>IDENTIFICATION</scope>
</reference>
<feature type="region of interest" description="Disordered" evidence="1">
    <location>
        <begin position="166"/>
        <end position="186"/>
    </location>
</feature>
<keyword evidence="2" id="KW-1185">Reference proteome</keyword>
<accession>A0A914Y1Y5</accession>
<dbReference type="WBParaSite" id="PSU_v2.g14194.t1">
    <property type="protein sequence ID" value="PSU_v2.g14194.t1"/>
    <property type="gene ID" value="PSU_v2.g14194"/>
</dbReference>
<dbReference type="Proteomes" id="UP000887577">
    <property type="component" value="Unplaced"/>
</dbReference>
<organism evidence="2 3">
    <name type="scientific">Panagrolaimus superbus</name>
    <dbReference type="NCBI Taxonomy" id="310955"/>
    <lineage>
        <taxon>Eukaryota</taxon>
        <taxon>Metazoa</taxon>
        <taxon>Ecdysozoa</taxon>
        <taxon>Nematoda</taxon>
        <taxon>Chromadorea</taxon>
        <taxon>Rhabditida</taxon>
        <taxon>Tylenchina</taxon>
        <taxon>Panagrolaimomorpha</taxon>
        <taxon>Panagrolaimoidea</taxon>
        <taxon>Panagrolaimidae</taxon>
        <taxon>Panagrolaimus</taxon>
    </lineage>
</organism>